<dbReference type="NCBIfam" id="TIGR03453">
    <property type="entry name" value="partition_RepA"/>
    <property type="match status" value="1"/>
</dbReference>
<dbReference type="SUPFAM" id="SSF52540">
    <property type="entry name" value="P-loop containing nucleoside triphosphate hydrolases"/>
    <property type="match status" value="1"/>
</dbReference>
<evidence type="ECO:0000259" key="1">
    <source>
        <dbReference type="Pfam" id="PF13614"/>
    </source>
</evidence>
<evidence type="ECO:0000313" key="2">
    <source>
        <dbReference type="EMBL" id="UVF22406.1"/>
    </source>
</evidence>
<dbReference type="PANTHER" id="PTHR13696">
    <property type="entry name" value="P-LOOP CONTAINING NUCLEOSIDE TRIPHOSPHATE HYDROLASE"/>
    <property type="match status" value="1"/>
</dbReference>
<dbReference type="PANTHER" id="PTHR13696:SF52">
    <property type="entry name" value="PARA FAMILY PROTEIN CT_582"/>
    <property type="match status" value="1"/>
</dbReference>
<reference evidence="2" key="1">
    <citation type="submission" date="2022-08" db="EMBL/GenBank/DDBJ databases">
        <title>Microvirga terrae sp. nov., isolated from soil.</title>
        <authorList>
            <person name="Kim K.H."/>
            <person name="Seo Y.L."/>
            <person name="Kim J.M."/>
            <person name="Lee J.K."/>
            <person name="Han D.M."/>
            <person name="Jeon C.O."/>
        </authorList>
    </citation>
    <scope>NUCLEOTIDE SEQUENCE</scope>
    <source>
        <strain evidence="2">R24</strain>
        <plasmid evidence="2">pR24_1</plasmid>
    </source>
</reference>
<sequence length="413" mass="46177">MAVPQLKVDAPRVEALASPPAPKVDDAYIDMHAKALSEALHQQRLALYPPVAQKTLRKFTSGEVAKLIGVDDGYLRQLALEEKGPLPETLPNGRRMYSLEEINALRTYLDQNARAGRRYLKHRSETERLQVISCVNFKGGSAKTTSAAHLAQYLALNGYRVLAIDLDPQASLSALHGYQPEFDVQPNETIYGSIRYDDEARHPSEIIRRTYIPGLDIIPGNLELMEFEHETPMALTKRRPGETKFFSRLTMALDEVADNYDVVVIDCPPQLGFLTLAALSASSSLLVTVHPQMLDVMSMSQFLTMTADLLRVVKGFGGTVEYDWMRYLVTRYEPGDGPQSGMVEYLRSLFPDSVLENPMLKSTAIADAGINKQTIYEVSRDQFTKSTYDRAIDAMNKVNAEIESLIKKTWGRA</sequence>
<gene>
    <name evidence="2" type="primary">repA</name>
    <name evidence="2" type="ORF">HPT29_024935</name>
</gene>
<proteinExistence type="predicted"/>
<protein>
    <submittedName>
        <fullName evidence="2">Plasmid partitioning protein RepA</fullName>
    </submittedName>
</protein>
<dbReference type="RefSeq" id="WP_173946606.1">
    <property type="nucleotide sequence ID" value="NZ_CP102846.1"/>
</dbReference>
<dbReference type="CDD" id="cd02042">
    <property type="entry name" value="ParAB_family"/>
    <property type="match status" value="1"/>
</dbReference>
<dbReference type="Pfam" id="PF13614">
    <property type="entry name" value="AAA_31"/>
    <property type="match status" value="1"/>
</dbReference>
<dbReference type="InterPro" id="IPR025669">
    <property type="entry name" value="AAA_dom"/>
</dbReference>
<feature type="domain" description="AAA" evidence="1">
    <location>
        <begin position="130"/>
        <end position="307"/>
    </location>
</feature>
<keyword evidence="2" id="KW-0614">Plasmid</keyword>
<accession>A0ABY5RYS4</accession>
<dbReference type="NCBIfam" id="NF010443">
    <property type="entry name" value="PRK13869.1"/>
    <property type="match status" value="1"/>
</dbReference>
<dbReference type="Gene3D" id="3.40.50.300">
    <property type="entry name" value="P-loop containing nucleotide triphosphate hydrolases"/>
    <property type="match status" value="1"/>
</dbReference>
<evidence type="ECO:0000313" key="3">
    <source>
        <dbReference type="Proteomes" id="UP001017257"/>
    </source>
</evidence>
<geneLocation type="plasmid" evidence="2 3">
    <name>pR24_1</name>
</geneLocation>
<dbReference type="InterPro" id="IPR050678">
    <property type="entry name" value="DNA_Partitioning_ATPase"/>
</dbReference>
<dbReference type="EMBL" id="CP102846">
    <property type="protein sequence ID" value="UVF22406.1"/>
    <property type="molecule type" value="Genomic_DNA"/>
</dbReference>
<dbReference type="InterPro" id="IPR017818">
    <property type="entry name" value="Plasmid_partition_RepA"/>
</dbReference>
<name>A0ABY5RYS4_9HYPH</name>
<dbReference type="InterPro" id="IPR027417">
    <property type="entry name" value="P-loop_NTPase"/>
</dbReference>
<organism evidence="2 3">
    <name type="scientific">Microvirga terrae</name>
    <dbReference type="NCBI Taxonomy" id="2740529"/>
    <lineage>
        <taxon>Bacteria</taxon>
        <taxon>Pseudomonadati</taxon>
        <taxon>Pseudomonadota</taxon>
        <taxon>Alphaproteobacteria</taxon>
        <taxon>Hyphomicrobiales</taxon>
        <taxon>Methylobacteriaceae</taxon>
        <taxon>Microvirga</taxon>
    </lineage>
</organism>
<keyword evidence="3" id="KW-1185">Reference proteome</keyword>
<dbReference type="Proteomes" id="UP001017257">
    <property type="component" value="Plasmid pR24_1"/>
</dbReference>